<dbReference type="Pfam" id="PF00754">
    <property type="entry name" value="F5_F8_type_C"/>
    <property type="match status" value="1"/>
</dbReference>
<dbReference type="InterPro" id="IPR008979">
    <property type="entry name" value="Galactose-bd-like_sf"/>
</dbReference>
<evidence type="ECO:0000259" key="2">
    <source>
        <dbReference type="Pfam" id="PF07707"/>
    </source>
</evidence>
<dbReference type="InterPro" id="IPR011705">
    <property type="entry name" value="BACK"/>
</dbReference>
<feature type="domain" description="F5/8 type C" evidence="1">
    <location>
        <begin position="350"/>
        <end position="472"/>
    </location>
</feature>
<evidence type="ECO:0000313" key="4">
    <source>
        <dbReference type="Proteomes" id="UP001470230"/>
    </source>
</evidence>
<evidence type="ECO:0000259" key="1">
    <source>
        <dbReference type="Pfam" id="PF00754"/>
    </source>
</evidence>
<evidence type="ECO:0008006" key="5">
    <source>
        <dbReference type="Google" id="ProtNLM"/>
    </source>
</evidence>
<dbReference type="SUPFAM" id="SSF49785">
    <property type="entry name" value="Galactose-binding domain-like"/>
    <property type="match status" value="1"/>
</dbReference>
<sequence>MLRFWNCKNLIMFKIYAFICKIWQKKINKRHLIMNNSNIEFSLSLDNAKGMPLDRYEKDFVFIVDDKPYETSRYIADLLSPIIRQYHFIDETANSYIIHSKKADLEEGESLSSANDYFPEFLKLAEFNQTTINEAQRNHYIDYFIQLGNIDEYLRLQPEIKDTENPDEAIDNIKLIIENITHLKCIDGIGIEKITNDLNINKLIKIVSSHFSQISKDKIKQLPLEIIERFLSEETLKIDDEDSLLNLIIELYTEDDKYSKLFEYVKFCNVSEETMSNFIERFNIDDLSSGIWQSICKRLLTSSQKVQLKEQYNENYKEFKHDPNNEFHGIMRYLTDKTNGNIHDNGTIVITSNSIHHDSYHPKYLVDYANKGTIYHSKSDVENTTICFDFKDKSVQLTSYTVQSHNGGSGHLKNWVVEVSNDNNDWKVIDKHVDDPTLQTPDKIATFNTEETQEFYRFVRIHQTGKSWYGNYYLYFPFIEFYGKIKEPDNFEKSPK</sequence>
<feature type="domain" description="BACK" evidence="2">
    <location>
        <begin position="204"/>
        <end position="279"/>
    </location>
</feature>
<evidence type="ECO:0000313" key="3">
    <source>
        <dbReference type="EMBL" id="KAK8846351.1"/>
    </source>
</evidence>
<protein>
    <recommendedName>
        <fullName evidence="5">F5/8 type C domain-containing protein</fullName>
    </recommendedName>
</protein>
<accession>A0ABR2HFY1</accession>
<dbReference type="Gene3D" id="2.60.120.260">
    <property type="entry name" value="Galactose-binding domain-like"/>
    <property type="match status" value="1"/>
</dbReference>
<organism evidence="3 4">
    <name type="scientific">Tritrichomonas musculus</name>
    <dbReference type="NCBI Taxonomy" id="1915356"/>
    <lineage>
        <taxon>Eukaryota</taxon>
        <taxon>Metamonada</taxon>
        <taxon>Parabasalia</taxon>
        <taxon>Tritrichomonadida</taxon>
        <taxon>Tritrichomonadidae</taxon>
        <taxon>Tritrichomonas</taxon>
    </lineage>
</organism>
<comment type="caution">
    <text evidence="3">The sequence shown here is derived from an EMBL/GenBank/DDBJ whole genome shotgun (WGS) entry which is preliminary data.</text>
</comment>
<dbReference type="Pfam" id="PF07707">
    <property type="entry name" value="BACK"/>
    <property type="match status" value="1"/>
</dbReference>
<dbReference type="EMBL" id="JAPFFF010000029">
    <property type="protein sequence ID" value="KAK8846351.1"/>
    <property type="molecule type" value="Genomic_DNA"/>
</dbReference>
<proteinExistence type="predicted"/>
<dbReference type="Proteomes" id="UP001470230">
    <property type="component" value="Unassembled WGS sequence"/>
</dbReference>
<name>A0ABR2HFY1_9EUKA</name>
<gene>
    <name evidence="3" type="ORF">M9Y10_020361</name>
</gene>
<dbReference type="InterPro" id="IPR000421">
    <property type="entry name" value="FA58C"/>
</dbReference>
<reference evidence="3 4" key="1">
    <citation type="submission" date="2024-04" db="EMBL/GenBank/DDBJ databases">
        <title>Tritrichomonas musculus Genome.</title>
        <authorList>
            <person name="Alves-Ferreira E."/>
            <person name="Grigg M."/>
            <person name="Lorenzi H."/>
            <person name="Galac M."/>
        </authorList>
    </citation>
    <scope>NUCLEOTIDE SEQUENCE [LARGE SCALE GENOMIC DNA]</scope>
    <source>
        <strain evidence="3 4">EAF2021</strain>
    </source>
</reference>
<keyword evidence="4" id="KW-1185">Reference proteome</keyword>